<name>A0A939GCF5_9BACT</name>
<accession>A0A939GCF5</accession>
<sequence>MNRLISLVLWLVLCLSVDIVAQTNTRTIEKTDTSIIKVMYPNQDLKLWYGSDEFKVNDFVILPNYTILHSRKTSTLRLLANEEMLVLDNSKLLEIKTIRPHIVDEEEVAIGPIKPWFTVINDSTVLAGTALFKGRNKVGGVNESITYGYNLFVGVDAD</sequence>
<gene>
    <name evidence="2" type="ORF">J2I48_27035</name>
</gene>
<evidence type="ECO:0000256" key="1">
    <source>
        <dbReference type="SAM" id="SignalP"/>
    </source>
</evidence>
<keyword evidence="3" id="KW-1185">Reference proteome</keyword>
<reference evidence="2 3" key="1">
    <citation type="submission" date="2021-03" db="EMBL/GenBank/DDBJ databases">
        <title>Fibrella sp. HMF5036 genome sequencing and assembly.</title>
        <authorList>
            <person name="Kang H."/>
            <person name="Kim H."/>
            <person name="Bae S."/>
            <person name="Joh K."/>
        </authorList>
    </citation>
    <scope>NUCLEOTIDE SEQUENCE [LARGE SCALE GENOMIC DNA]</scope>
    <source>
        <strain evidence="2 3">HMF5036</strain>
    </source>
</reference>
<evidence type="ECO:0000313" key="3">
    <source>
        <dbReference type="Proteomes" id="UP000664795"/>
    </source>
</evidence>
<feature type="chain" id="PRO_5038080410" evidence="1">
    <location>
        <begin position="22"/>
        <end position="158"/>
    </location>
</feature>
<dbReference type="RefSeq" id="WP_207338659.1">
    <property type="nucleotide sequence ID" value="NZ_JAFMYU010000036.1"/>
</dbReference>
<proteinExistence type="predicted"/>
<dbReference type="AlphaFoldDB" id="A0A939GCF5"/>
<dbReference type="EMBL" id="JAFMYU010000036">
    <property type="protein sequence ID" value="MBO0934694.1"/>
    <property type="molecule type" value="Genomic_DNA"/>
</dbReference>
<organism evidence="2 3">
    <name type="scientific">Fibrella aquatilis</name>
    <dbReference type="NCBI Taxonomy" id="2817059"/>
    <lineage>
        <taxon>Bacteria</taxon>
        <taxon>Pseudomonadati</taxon>
        <taxon>Bacteroidota</taxon>
        <taxon>Cytophagia</taxon>
        <taxon>Cytophagales</taxon>
        <taxon>Spirosomataceae</taxon>
        <taxon>Fibrella</taxon>
    </lineage>
</organism>
<feature type="signal peptide" evidence="1">
    <location>
        <begin position="1"/>
        <end position="21"/>
    </location>
</feature>
<protein>
    <submittedName>
        <fullName evidence="2">Uncharacterized protein</fullName>
    </submittedName>
</protein>
<keyword evidence="1" id="KW-0732">Signal</keyword>
<evidence type="ECO:0000313" key="2">
    <source>
        <dbReference type="EMBL" id="MBO0934694.1"/>
    </source>
</evidence>
<comment type="caution">
    <text evidence="2">The sequence shown here is derived from an EMBL/GenBank/DDBJ whole genome shotgun (WGS) entry which is preliminary data.</text>
</comment>
<dbReference type="Proteomes" id="UP000664795">
    <property type="component" value="Unassembled WGS sequence"/>
</dbReference>